<gene>
    <name evidence="3" type="ORF">THSYN_07350</name>
</gene>
<dbReference type="CDD" id="cd03468">
    <property type="entry name" value="PolY_like"/>
    <property type="match status" value="1"/>
</dbReference>
<dbReference type="Gene3D" id="1.10.150.20">
    <property type="entry name" value="5' to 3' exonuclease, C-terminal subdomain"/>
    <property type="match status" value="1"/>
</dbReference>
<dbReference type="InterPro" id="IPR043502">
    <property type="entry name" value="DNA/RNA_pol_sf"/>
</dbReference>
<dbReference type="Pfam" id="PF00817">
    <property type="entry name" value="IMS"/>
    <property type="match status" value="1"/>
</dbReference>
<keyword evidence="4" id="KW-1185">Reference proteome</keyword>
<organism evidence="3 4">
    <name type="scientific">Candidatus Thiodictyon syntrophicum</name>
    <dbReference type="NCBI Taxonomy" id="1166950"/>
    <lineage>
        <taxon>Bacteria</taxon>
        <taxon>Pseudomonadati</taxon>
        <taxon>Pseudomonadota</taxon>
        <taxon>Gammaproteobacteria</taxon>
        <taxon>Chromatiales</taxon>
        <taxon>Chromatiaceae</taxon>
        <taxon>Thiodictyon</taxon>
    </lineage>
</organism>
<dbReference type="SUPFAM" id="SSF56672">
    <property type="entry name" value="DNA/RNA polymerases"/>
    <property type="match status" value="1"/>
</dbReference>
<dbReference type="OrthoDB" id="5298951at2"/>
<dbReference type="InterPro" id="IPR050356">
    <property type="entry name" value="SulA_CellDiv_inhibitor"/>
</dbReference>
<feature type="domain" description="UmuC" evidence="2">
    <location>
        <begin position="23"/>
        <end position="144"/>
    </location>
</feature>
<accession>A0A2K8U5G1</accession>
<reference evidence="3 4" key="1">
    <citation type="submission" date="2017-03" db="EMBL/GenBank/DDBJ databases">
        <title>Complete genome sequence of Candidatus 'Thiodictyon syntrophicum' sp. nov. strain Cad16T, a photolithoautotroph purple sulfur bacterium isolated from an alpine meromictic lake.</title>
        <authorList>
            <person name="Luedin S.M."/>
            <person name="Pothier J.F."/>
            <person name="Danza F."/>
            <person name="Storelli N."/>
            <person name="Wittwer M."/>
            <person name="Tonolla M."/>
        </authorList>
    </citation>
    <scope>NUCLEOTIDE SEQUENCE [LARGE SCALE GENOMIC DNA]</scope>
    <source>
        <strain evidence="3 4">Cad16T</strain>
    </source>
</reference>
<dbReference type="AlphaFoldDB" id="A0A2K8U5G1"/>
<sequence>MRWLALYLPQLPLEVLGRACAAGVPLAISTTRQGERILRCDPAAAAAGIRPGLTVGAARARCAELVVRVLRPGAEREALARLAAWSIRFTPVVSLVPPRSLLLDVAASLRLFGGAQSLLDQVGEGLAGLGYEGRLALAPTPLGALVVAIQAGGGAGGRPIIPDRAALGAALAGLPLGALGLGPRELEDLTAMGLRRVGDLLRLPRQGLRERLGPRRVDWLERLLGETPDPRPPFVPPAAYRGYLELPAAVELAPALVFPCRRLLAELGGFLLGRQAGVARLDWRFGHARHPDTRLCLGAARPLADPERWLELLRGHLERLELPAAVCGIGLDATQVQPLSPTPGDLFARLLPPGRTPDTALLDRLRARLGPDAVRGLALAADHRPEHAWCWVEPGASGRGCPRPDRPLWLLPQPQPLVVRDGRPWLDGALDLGQERERIDTGWWDEHAVARDYFVATSPRGERLWVYRDLRGRRDWFLHGRFG</sequence>
<dbReference type="InterPro" id="IPR001126">
    <property type="entry name" value="UmuC"/>
</dbReference>
<protein>
    <recommendedName>
        <fullName evidence="2">UmuC domain-containing protein</fullName>
    </recommendedName>
</protein>
<evidence type="ECO:0000313" key="4">
    <source>
        <dbReference type="Proteomes" id="UP000232638"/>
    </source>
</evidence>
<dbReference type="PANTHER" id="PTHR35369:SF2">
    <property type="entry name" value="BLR3025 PROTEIN"/>
    <property type="match status" value="1"/>
</dbReference>
<keyword evidence="1" id="KW-0227">DNA damage</keyword>
<evidence type="ECO:0000259" key="2">
    <source>
        <dbReference type="Pfam" id="PF00817"/>
    </source>
</evidence>
<dbReference type="GO" id="GO:0006281">
    <property type="term" value="P:DNA repair"/>
    <property type="evidence" value="ECO:0007669"/>
    <property type="project" value="InterPro"/>
</dbReference>
<dbReference type="KEGG" id="tsy:THSYN_07350"/>
<dbReference type="EMBL" id="CP020370">
    <property type="protein sequence ID" value="AUB80787.1"/>
    <property type="molecule type" value="Genomic_DNA"/>
</dbReference>
<evidence type="ECO:0000313" key="3">
    <source>
        <dbReference type="EMBL" id="AUB80787.1"/>
    </source>
</evidence>
<dbReference type="Proteomes" id="UP000232638">
    <property type="component" value="Chromosome"/>
</dbReference>
<name>A0A2K8U5G1_9GAMM</name>
<dbReference type="PANTHER" id="PTHR35369">
    <property type="entry name" value="BLR3025 PROTEIN-RELATED"/>
    <property type="match status" value="1"/>
</dbReference>
<dbReference type="RefSeq" id="WP_100918576.1">
    <property type="nucleotide sequence ID" value="NZ_CP020370.1"/>
</dbReference>
<proteinExistence type="predicted"/>
<evidence type="ECO:0000256" key="1">
    <source>
        <dbReference type="ARBA" id="ARBA00022763"/>
    </source>
</evidence>